<dbReference type="PANTHER" id="PTHR43649:SF33">
    <property type="entry name" value="POLYGALACTURONAN_RHAMNOGALACTURONAN-BINDING PROTEIN YTCQ"/>
    <property type="match status" value="1"/>
</dbReference>
<dbReference type="RefSeq" id="WP_218100740.1">
    <property type="nucleotide sequence ID" value="NZ_CAJVCE010000013.1"/>
</dbReference>
<evidence type="ECO:0000313" key="7">
    <source>
        <dbReference type="EMBL" id="CAG7649312.1"/>
    </source>
</evidence>
<comment type="caution">
    <text evidence="7">The sequence shown here is derived from an EMBL/GenBank/DDBJ whole genome shotgun (WGS) entry which is preliminary data.</text>
</comment>
<feature type="chain" id="PRO_5046808499" evidence="6">
    <location>
        <begin position="29"/>
        <end position="513"/>
    </location>
</feature>
<dbReference type="InterPro" id="IPR006059">
    <property type="entry name" value="SBP"/>
</dbReference>
<keyword evidence="3" id="KW-0472">Membrane</keyword>
<evidence type="ECO:0000256" key="3">
    <source>
        <dbReference type="ARBA" id="ARBA00023136"/>
    </source>
</evidence>
<gene>
    <name evidence="7" type="primary">lipO_13</name>
    <name evidence="7" type="ORF">PAECIP111802_04459</name>
</gene>
<accession>A0ABN7TSF3</accession>
<feature type="signal peptide" evidence="6">
    <location>
        <begin position="1"/>
        <end position="28"/>
    </location>
</feature>
<protein>
    <submittedName>
        <fullName evidence="7">Lipoprotein LipO</fullName>
    </submittedName>
</protein>
<evidence type="ECO:0000256" key="6">
    <source>
        <dbReference type="SAM" id="SignalP"/>
    </source>
</evidence>
<evidence type="ECO:0000256" key="4">
    <source>
        <dbReference type="ARBA" id="ARBA00023139"/>
    </source>
</evidence>
<name>A0ABN7TSF3_9BACL</name>
<evidence type="ECO:0000313" key="8">
    <source>
        <dbReference type="Proteomes" id="UP000730618"/>
    </source>
</evidence>
<evidence type="ECO:0000256" key="1">
    <source>
        <dbReference type="ARBA" id="ARBA00022475"/>
    </source>
</evidence>
<keyword evidence="2 6" id="KW-0732">Signal</keyword>
<dbReference type="PANTHER" id="PTHR43649">
    <property type="entry name" value="ARABINOSE-BINDING PROTEIN-RELATED"/>
    <property type="match status" value="1"/>
</dbReference>
<dbReference type="InterPro" id="IPR050490">
    <property type="entry name" value="Bact_solute-bd_prot1"/>
</dbReference>
<keyword evidence="5 7" id="KW-0449">Lipoprotein</keyword>
<evidence type="ECO:0000256" key="5">
    <source>
        <dbReference type="ARBA" id="ARBA00023288"/>
    </source>
</evidence>
<evidence type="ECO:0000256" key="2">
    <source>
        <dbReference type="ARBA" id="ARBA00022729"/>
    </source>
</evidence>
<reference evidence="7 8" key="1">
    <citation type="submission" date="2021-06" db="EMBL/GenBank/DDBJ databases">
        <authorList>
            <person name="Criscuolo A."/>
        </authorList>
    </citation>
    <scope>NUCLEOTIDE SEQUENCE [LARGE SCALE GENOMIC DNA]</scope>
    <source>
        <strain evidence="8">CIP 111802</strain>
    </source>
</reference>
<keyword evidence="8" id="KW-1185">Reference proteome</keyword>
<dbReference type="PROSITE" id="PS51257">
    <property type="entry name" value="PROKAR_LIPOPROTEIN"/>
    <property type="match status" value="1"/>
</dbReference>
<organism evidence="7 8">
    <name type="scientific">Paenibacillus allorhizosphaerae</name>
    <dbReference type="NCBI Taxonomy" id="2849866"/>
    <lineage>
        <taxon>Bacteria</taxon>
        <taxon>Bacillati</taxon>
        <taxon>Bacillota</taxon>
        <taxon>Bacilli</taxon>
        <taxon>Bacillales</taxon>
        <taxon>Paenibacillaceae</taxon>
        <taxon>Paenibacillus</taxon>
    </lineage>
</organism>
<dbReference type="Proteomes" id="UP000730618">
    <property type="component" value="Unassembled WGS sequence"/>
</dbReference>
<keyword evidence="4" id="KW-0564">Palmitate</keyword>
<sequence>MKSGTVIMRLAVAGALAFLAGCGGTSEAQTESIIRAEETDNHTATYSIFQKFSAPEYPADGGLAKKLILDAMQKEGLKGIDYKIEFAPGQDYMTKLNLKATAGELPDLFQVDYPTFMRLVNEGKLLPLNDWLAKSPHVSGMIRDDKFDYVTVNGYIYAIPTGNRPEPYNSESRAGFIVRQDWLDRLGLKAPRNLDEMHEVLRAFTYGDPDGNGINDTYGYGAAKDHQFAGIFGAFGIHPDFWHERGGMIKKGYVLPEAKEALAVLQSWYKEGLIDPHFLVTETKRRNENIIRSQYGMFQNAPLEVDPNSSTIAALHKANPGAKLRFFTNVKGPDGKSGFPESSPFGSLRAVSANVKQPEKLFRMLDWMQNENGGFNLIHYGVEGEDYSYEQAANRIVLHSEYAQLYRRGFSNPIRFLNDIDVRWASDEVKQDLVEAARHTISNALWKKVPAELDYADLDEDLWGQYFSKIVTGQYSVDRWDEFVKLYYQQGGDIIEQQANEEWKKMKATAGKK</sequence>
<dbReference type="Pfam" id="PF01547">
    <property type="entry name" value="SBP_bac_1"/>
    <property type="match status" value="1"/>
</dbReference>
<proteinExistence type="predicted"/>
<dbReference type="EMBL" id="CAJVCE010000013">
    <property type="protein sequence ID" value="CAG7649312.1"/>
    <property type="molecule type" value="Genomic_DNA"/>
</dbReference>
<keyword evidence="1" id="KW-1003">Cell membrane</keyword>